<dbReference type="Proteomes" id="UP000261948">
    <property type="component" value="Unassembled WGS sequence"/>
</dbReference>
<organism evidence="1 2">
    <name type="scientific">Comamonas testosteroni</name>
    <name type="common">Pseudomonas testosteroni</name>
    <dbReference type="NCBI Taxonomy" id="285"/>
    <lineage>
        <taxon>Bacteria</taxon>
        <taxon>Pseudomonadati</taxon>
        <taxon>Pseudomonadota</taxon>
        <taxon>Betaproteobacteria</taxon>
        <taxon>Burkholderiales</taxon>
        <taxon>Comamonadaceae</taxon>
        <taxon>Comamonas</taxon>
    </lineage>
</organism>
<accession>A0A373FKU4</accession>
<proteinExistence type="predicted"/>
<evidence type="ECO:0000313" key="1">
    <source>
        <dbReference type="EMBL" id="RGE44774.1"/>
    </source>
</evidence>
<comment type="caution">
    <text evidence="1">The sequence shown here is derived from an EMBL/GenBank/DDBJ whole genome shotgun (WGS) entry which is preliminary data.</text>
</comment>
<protein>
    <submittedName>
        <fullName evidence="1">Uncharacterized protein</fullName>
    </submittedName>
</protein>
<gene>
    <name evidence="1" type="ORF">DZC30_11790</name>
</gene>
<dbReference type="AlphaFoldDB" id="A0A373FKU4"/>
<dbReference type="EMBL" id="QURR01000013">
    <property type="protein sequence ID" value="RGE44774.1"/>
    <property type="molecule type" value="Genomic_DNA"/>
</dbReference>
<dbReference type="OrthoDB" id="10021157at2"/>
<name>A0A373FKU4_COMTE</name>
<keyword evidence="2" id="KW-1185">Reference proteome</keyword>
<evidence type="ECO:0000313" key="2">
    <source>
        <dbReference type="Proteomes" id="UP000261948"/>
    </source>
</evidence>
<reference evidence="1 2" key="1">
    <citation type="submission" date="2018-08" db="EMBL/GenBank/DDBJ databases">
        <title>Comamonas testosteroni strain SWCO2.</title>
        <authorList>
            <person name="Jiang N."/>
            <person name="Zhang X.Z."/>
        </authorList>
    </citation>
    <scope>NUCLEOTIDE SEQUENCE [LARGE SCALE GENOMIC DNA]</scope>
    <source>
        <strain evidence="1 2">SWCO2</strain>
    </source>
</reference>
<sequence length="214" mass="24293">MQQSLVELVAQDRLKISKYSQTDDPDRFDLWTHHYSASFIEDLLPQLLLKLRQLPEDVFAPLRTTIKLISFGKTAQAPIEIKFLTLISALTMLSNNKKDDLIDTVTCNLLGIQEPSAKLYRVLRNKLVHGGGSFHRSFPRIALDECVCQEIAKDLKIDITPNSCDFPRLWLRLCERINAHLWVSLLGPSQKAKHKCYNLPRMPLPSSSAGLLVS</sequence>